<accession>A0A7G9ST90</accession>
<evidence type="ECO:0000259" key="12">
    <source>
        <dbReference type="Pfam" id="PF13290"/>
    </source>
</evidence>
<evidence type="ECO:0000256" key="6">
    <source>
        <dbReference type="ARBA" id="ARBA00030512"/>
    </source>
</evidence>
<dbReference type="Proteomes" id="UP000515804">
    <property type="component" value="Chromosome"/>
</dbReference>
<dbReference type="Gene3D" id="3.20.20.80">
    <property type="entry name" value="Glycosidases"/>
    <property type="match status" value="1"/>
</dbReference>
<dbReference type="Pfam" id="PF02838">
    <property type="entry name" value="Glyco_hydro_20b"/>
    <property type="match status" value="1"/>
</dbReference>
<dbReference type="Pfam" id="PF00728">
    <property type="entry name" value="Glyco_hydro_20"/>
    <property type="match status" value="1"/>
</dbReference>
<feature type="domain" description="GH29D-like beta-sandwich" evidence="12">
    <location>
        <begin position="566"/>
        <end position="614"/>
    </location>
</feature>
<dbReference type="GO" id="GO:0030203">
    <property type="term" value="P:glycosaminoglycan metabolic process"/>
    <property type="evidence" value="ECO:0007669"/>
    <property type="project" value="TreeGrafter"/>
</dbReference>
<evidence type="ECO:0000256" key="5">
    <source>
        <dbReference type="ARBA" id="ARBA00023295"/>
    </source>
</evidence>
<dbReference type="InterPro" id="IPR029018">
    <property type="entry name" value="Hex-like_dom2"/>
</dbReference>
<dbReference type="EMBL" id="CP060719">
    <property type="protein sequence ID" value="QNN71065.1"/>
    <property type="molecule type" value="Genomic_DNA"/>
</dbReference>
<keyword evidence="14" id="KW-1185">Reference proteome</keyword>
<feature type="domain" description="Glycoside hydrolase family 20 catalytic" evidence="10">
    <location>
        <begin position="178"/>
        <end position="521"/>
    </location>
</feature>
<name>A0A7G9ST90_9GAMM</name>
<dbReference type="RefSeq" id="WP_187553580.1">
    <property type="nucleotide sequence ID" value="NZ_BMZL01000001.1"/>
</dbReference>
<dbReference type="Gene3D" id="3.30.379.10">
    <property type="entry name" value="Chitobiase/beta-hexosaminidase domain 2-like"/>
    <property type="match status" value="1"/>
</dbReference>
<dbReference type="PRINTS" id="PR00738">
    <property type="entry name" value="GLHYDRLASE20"/>
</dbReference>
<dbReference type="GO" id="GO:0005975">
    <property type="term" value="P:carbohydrate metabolic process"/>
    <property type="evidence" value="ECO:0007669"/>
    <property type="project" value="InterPro"/>
</dbReference>
<dbReference type="Pfam" id="PF13290">
    <property type="entry name" value="CHB_HEX_C_1"/>
    <property type="match status" value="1"/>
</dbReference>
<dbReference type="InterPro" id="IPR015883">
    <property type="entry name" value="Glyco_hydro_20_cat"/>
</dbReference>
<evidence type="ECO:0000313" key="13">
    <source>
        <dbReference type="EMBL" id="QNN71065.1"/>
    </source>
</evidence>
<dbReference type="GO" id="GO:0004563">
    <property type="term" value="F:beta-N-acetylhexosaminidase activity"/>
    <property type="evidence" value="ECO:0007669"/>
    <property type="project" value="UniProtKB-EC"/>
</dbReference>
<evidence type="ECO:0000256" key="8">
    <source>
        <dbReference type="PIRSR" id="PIRSR625705-1"/>
    </source>
</evidence>
<keyword evidence="9" id="KW-0732">Signal</keyword>
<evidence type="ECO:0000259" key="11">
    <source>
        <dbReference type="Pfam" id="PF02838"/>
    </source>
</evidence>
<evidence type="ECO:0000256" key="2">
    <source>
        <dbReference type="ARBA" id="ARBA00006285"/>
    </source>
</evidence>
<dbReference type="KEGG" id="tcn:H9L16_05710"/>
<organism evidence="13 14">
    <name type="scientific">Thermomonas carbonis</name>
    <dbReference type="NCBI Taxonomy" id="1463158"/>
    <lineage>
        <taxon>Bacteria</taxon>
        <taxon>Pseudomonadati</taxon>
        <taxon>Pseudomonadota</taxon>
        <taxon>Gammaproteobacteria</taxon>
        <taxon>Lysobacterales</taxon>
        <taxon>Lysobacteraceae</taxon>
        <taxon>Thermomonas</taxon>
    </lineage>
</organism>
<dbReference type="EC" id="3.2.1.52" evidence="3"/>
<evidence type="ECO:0000256" key="3">
    <source>
        <dbReference type="ARBA" id="ARBA00012663"/>
    </source>
</evidence>
<keyword evidence="4 13" id="KW-0378">Hydrolase</keyword>
<dbReference type="InterPro" id="IPR017853">
    <property type="entry name" value="GH"/>
</dbReference>
<sequence>MPTPARSLTRNALVAAMTACLLVPLAACSTLPASSLTTSASDLLPTADAGTLIPAPASLQAREGWFRLDARTVLHARGEAATRVARRFAADVQASNGIALAVVEGEANGGIDFAIDPAFQSASKEAYSLDIAAGGVTVRAADQRGLAHGATTLWQLAASLRAEALALPAVRIEDAPRFGWRGLMLDSARHFQSVEQIKQLIDVMALHKLNTLHWHLTDDQGWRIEIPKYPRLMSVGACRIPAGEAGTDPATGKTRPYCGYYTQAQIRDIVAHATARNIDVVPEFDMPGHVQSVVAAYPQYGSLGNTPPVSNEWGVHQYLFNVDEPTFAFIEDVLDEIVALFPSQYIHIGGDEAVKDQWKASPGVQKRMRELGIKDETALQSWFIKRLQKHLHAKGRRLLGWDEILDGGLPAEATVMSWRGIEGGITAANQGHDVVMAPWDKLYLDYLQTDSPNEPPGRPTQVTLRGVYDFEPVPEVLDAERRKHILGLQANVWTEHMRTWERVQHAIFPRIAALAETGWTPKQDKDYAGFLARMPAQLQRYRALGVDYATTPFEVLADANDNRAAGTAQVTLRNPLGYDVRYTVDGSTPDTLSPLYAGPIATRLPVTIRAAAFSGINLLEGASTHAFSAASLLTRTDEQLATCPDTGRLLLRLEDDGPVDGERAIFNATIFYPCWLWTNADLSGIAAVKVRLGRMPYYFQLAHDEPARKFMPAQTAHGELLVQAGGCKGDVVARQPLPAKTGADGFLEVTTALPMGLDRSDLCFTTTGDTRPAMWVLDRATLVPATP</sequence>
<gene>
    <name evidence="13" type="ORF">H9L16_05710</name>
</gene>
<dbReference type="SUPFAM" id="SSF55545">
    <property type="entry name" value="beta-N-acetylhexosaminidase-like domain"/>
    <property type="match status" value="1"/>
</dbReference>
<keyword evidence="5" id="KW-0326">Glycosidase</keyword>
<dbReference type="AlphaFoldDB" id="A0A7G9ST90"/>
<dbReference type="CDD" id="cd06563">
    <property type="entry name" value="GH20_chitobiase-like"/>
    <property type="match status" value="1"/>
</dbReference>
<comment type="catalytic activity">
    <reaction evidence="1">
        <text>Hydrolysis of terminal non-reducing N-acetyl-D-hexosamine residues in N-acetyl-beta-D-hexosaminides.</text>
        <dbReference type="EC" id="3.2.1.52"/>
    </reaction>
</comment>
<dbReference type="InterPro" id="IPR025705">
    <property type="entry name" value="Beta_hexosaminidase_sua/sub"/>
</dbReference>
<feature type="signal peptide" evidence="9">
    <location>
        <begin position="1"/>
        <end position="26"/>
    </location>
</feature>
<feature type="domain" description="Beta-hexosaminidase bacterial type N-terminal" evidence="11">
    <location>
        <begin position="52"/>
        <end position="175"/>
    </location>
</feature>
<reference evidence="13 14" key="1">
    <citation type="submission" date="2020-08" db="EMBL/GenBank/DDBJ databases">
        <title>Genome sequence of Thermomonas carbonis KCTC 42013T.</title>
        <authorList>
            <person name="Hyun D.-W."/>
            <person name="Bae J.-W."/>
        </authorList>
    </citation>
    <scope>NUCLEOTIDE SEQUENCE [LARGE SCALE GENOMIC DNA]</scope>
    <source>
        <strain evidence="13 14">KCTC 42013</strain>
    </source>
</reference>
<dbReference type="InterPro" id="IPR059177">
    <property type="entry name" value="GH29D-like_dom"/>
</dbReference>
<dbReference type="SUPFAM" id="SSF51445">
    <property type="entry name" value="(Trans)glycosidases"/>
    <property type="match status" value="1"/>
</dbReference>
<protein>
    <recommendedName>
        <fullName evidence="3">beta-N-acetylhexosaminidase</fullName>
        <ecNumber evidence="3">3.2.1.52</ecNumber>
    </recommendedName>
    <alternativeName>
        <fullName evidence="6">Beta-N-acetylhexosaminidase</fullName>
    </alternativeName>
    <alternativeName>
        <fullName evidence="7">N-acetyl-beta-glucosaminidase</fullName>
    </alternativeName>
</protein>
<evidence type="ECO:0000256" key="7">
    <source>
        <dbReference type="ARBA" id="ARBA00033000"/>
    </source>
</evidence>
<dbReference type="InterPro" id="IPR015882">
    <property type="entry name" value="HEX_bac_N"/>
</dbReference>
<evidence type="ECO:0000256" key="9">
    <source>
        <dbReference type="SAM" id="SignalP"/>
    </source>
</evidence>
<evidence type="ECO:0000259" key="10">
    <source>
        <dbReference type="Pfam" id="PF00728"/>
    </source>
</evidence>
<evidence type="ECO:0000313" key="14">
    <source>
        <dbReference type="Proteomes" id="UP000515804"/>
    </source>
</evidence>
<evidence type="ECO:0000256" key="4">
    <source>
        <dbReference type="ARBA" id="ARBA00022801"/>
    </source>
</evidence>
<comment type="similarity">
    <text evidence="2">Belongs to the glycosyl hydrolase 20 family.</text>
</comment>
<dbReference type="PANTHER" id="PTHR22600">
    <property type="entry name" value="BETA-HEXOSAMINIDASE"/>
    <property type="match status" value="1"/>
</dbReference>
<dbReference type="GO" id="GO:0016020">
    <property type="term" value="C:membrane"/>
    <property type="evidence" value="ECO:0007669"/>
    <property type="project" value="TreeGrafter"/>
</dbReference>
<feature type="chain" id="PRO_5029002155" description="beta-N-acetylhexosaminidase" evidence="9">
    <location>
        <begin position="27"/>
        <end position="787"/>
    </location>
</feature>
<proteinExistence type="inferred from homology"/>
<feature type="active site" description="Proton donor" evidence="8">
    <location>
        <position position="352"/>
    </location>
</feature>
<evidence type="ECO:0000256" key="1">
    <source>
        <dbReference type="ARBA" id="ARBA00001231"/>
    </source>
</evidence>
<dbReference type="PANTHER" id="PTHR22600:SF57">
    <property type="entry name" value="BETA-N-ACETYLHEXOSAMINIDASE"/>
    <property type="match status" value="1"/>
</dbReference>